<organism evidence="2 3">
    <name type="scientific">Golovinomyces cichoracearum</name>
    <dbReference type="NCBI Taxonomy" id="62708"/>
    <lineage>
        <taxon>Eukaryota</taxon>
        <taxon>Fungi</taxon>
        <taxon>Dikarya</taxon>
        <taxon>Ascomycota</taxon>
        <taxon>Pezizomycotina</taxon>
        <taxon>Leotiomycetes</taxon>
        <taxon>Erysiphales</taxon>
        <taxon>Erysiphaceae</taxon>
        <taxon>Golovinomyces</taxon>
    </lineage>
</organism>
<evidence type="ECO:0000313" key="3">
    <source>
        <dbReference type="Proteomes" id="UP000285326"/>
    </source>
</evidence>
<comment type="caution">
    <text evidence="2">The sequence shown here is derived from an EMBL/GenBank/DDBJ whole genome shotgun (WGS) entry which is preliminary data.</text>
</comment>
<evidence type="ECO:0000313" key="2">
    <source>
        <dbReference type="EMBL" id="RKF81421.1"/>
    </source>
</evidence>
<feature type="compositionally biased region" description="Basic and acidic residues" evidence="1">
    <location>
        <begin position="42"/>
        <end position="52"/>
    </location>
</feature>
<reference evidence="2 3" key="1">
    <citation type="journal article" date="2018" name="BMC Genomics">
        <title>Comparative genome analyses reveal sequence features reflecting distinct modes of host-adaptation between dicot and monocot powdery mildew.</title>
        <authorList>
            <person name="Wu Y."/>
            <person name="Ma X."/>
            <person name="Pan Z."/>
            <person name="Kale S.D."/>
            <person name="Song Y."/>
            <person name="King H."/>
            <person name="Zhang Q."/>
            <person name="Presley C."/>
            <person name="Deng X."/>
            <person name="Wei C.I."/>
            <person name="Xiao S."/>
        </authorList>
    </citation>
    <scope>NUCLEOTIDE SEQUENCE [LARGE SCALE GENOMIC DNA]</scope>
    <source>
        <strain evidence="2">UMSG1</strain>
    </source>
</reference>
<dbReference type="AlphaFoldDB" id="A0A420J3R9"/>
<dbReference type="EMBL" id="MCBS01018314">
    <property type="protein sequence ID" value="RKF81421.1"/>
    <property type="molecule type" value="Genomic_DNA"/>
</dbReference>
<feature type="region of interest" description="Disordered" evidence="1">
    <location>
        <begin position="26"/>
        <end position="52"/>
    </location>
</feature>
<gene>
    <name evidence="2" type="ORF">GcM1_183033</name>
</gene>
<evidence type="ECO:0000256" key="1">
    <source>
        <dbReference type="SAM" id="MobiDB-lite"/>
    </source>
</evidence>
<dbReference type="Proteomes" id="UP000285326">
    <property type="component" value="Unassembled WGS sequence"/>
</dbReference>
<sequence length="71" mass="8526">MGPKNNSITNHIVKYLDALWLRIRRQKRKKSRATRNETTIESTRRFAHDREREMQLANLSNLKRPRGHLSE</sequence>
<name>A0A420J3R9_9PEZI</name>
<accession>A0A420J3R9</accession>
<protein>
    <submittedName>
        <fullName evidence="2">Uncharacterized protein</fullName>
    </submittedName>
</protein>
<proteinExistence type="predicted"/>